<dbReference type="GO" id="GO:0009279">
    <property type="term" value="C:cell outer membrane"/>
    <property type="evidence" value="ECO:0007669"/>
    <property type="project" value="TreeGrafter"/>
</dbReference>
<dbReference type="NCBIfam" id="TIGR00413">
    <property type="entry name" value="rlpA"/>
    <property type="match status" value="1"/>
</dbReference>
<organism evidence="8 9">
    <name type="scientific">Sphingomonas paeninsulae</name>
    <dbReference type="NCBI Taxonomy" id="2319844"/>
    <lineage>
        <taxon>Bacteria</taxon>
        <taxon>Pseudomonadati</taxon>
        <taxon>Pseudomonadota</taxon>
        <taxon>Alphaproteobacteria</taxon>
        <taxon>Sphingomonadales</taxon>
        <taxon>Sphingomonadaceae</taxon>
        <taxon>Sphingomonas</taxon>
    </lineage>
</organism>
<dbReference type="InterPro" id="IPR034718">
    <property type="entry name" value="RlpA"/>
</dbReference>
<dbReference type="GO" id="GO:0071555">
    <property type="term" value="P:cell wall organization"/>
    <property type="evidence" value="ECO:0007669"/>
    <property type="project" value="UniProtKB-KW"/>
</dbReference>
<evidence type="ECO:0000256" key="6">
    <source>
        <dbReference type="SAM" id="MobiDB-lite"/>
    </source>
</evidence>
<feature type="domain" description="SPOR" evidence="7">
    <location>
        <begin position="196"/>
        <end position="265"/>
    </location>
</feature>
<evidence type="ECO:0000313" key="8">
    <source>
        <dbReference type="EMBL" id="AYJ87798.1"/>
    </source>
</evidence>
<dbReference type="Gene3D" id="3.30.70.1070">
    <property type="entry name" value="Sporulation related repeat"/>
    <property type="match status" value="1"/>
</dbReference>
<dbReference type="InterPro" id="IPR012997">
    <property type="entry name" value="RplA"/>
</dbReference>
<dbReference type="InterPro" id="IPR036680">
    <property type="entry name" value="SPOR-like_sf"/>
</dbReference>
<dbReference type="InterPro" id="IPR007730">
    <property type="entry name" value="SPOR-like_dom"/>
</dbReference>
<keyword evidence="2 4" id="KW-0456">Lyase</keyword>
<dbReference type="PROSITE" id="PS51724">
    <property type="entry name" value="SPOR"/>
    <property type="match status" value="1"/>
</dbReference>
<dbReference type="Pfam" id="PF05036">
    <property type="entry name" value="SPOR"/>
    <property type="match status" value="1"/>
</dbReference>
<feature type="region of interest" description="Disordered" evidence="6">
    <location>
        <begin position="1"/>
        <end position="25"/>
    </location>
</feature>
<sequence length="265" mass="28858">MLASCAAAPSQKLHTAQSFNPPPHSFQSAADNAVKIGVSYQVAGQRYTPVDSTDYDQIGLASWYGEELRGQRTANGEVFDPDGISAAHPTLPLPSYVEVTSLDTGRTILVRVNDRGPFHSNRILDLSIGAARQLGITGNGARQIRVRRVYPSEFEKLALRNGQPVAERHEYSNSELAALRSRTAWRMPVMASVKLPAGRGPFYLQVASFSSKSRARSMAKHLNAKLSPLGELYRVRLGPYETAREANAALAPLAAKGYPDARIVQ</sequence>
<evidence type="ECO:0000256" key="5">
    <source>
        <dbReference type="RuleBase" id="RU003495"/>
    </source>
</evidence>
<dbReference type="Proteomes" id="UP000276254">
    <property type="component" value="Chromosome"/>
</dbReference>
<gene>
    <name evidence="4" type="primary">rlpA</name>
    <name evidence="8" type="ORF">D3Y57_06290</name>
</gene>
<comment type="function">
    <text evidence="4">Lytic transglycosylase with a strong preference for naked glycan strands that lack stem peptides.</text>
</comment>
<reference evidence="8 9" key="1">
    <citation type="submission" date="2018-09" db="EMBL/GenBank/DDBJ databases">
        <title>Sphingomonas peninsula sp. nov., isolated from fildes peninsula, Antarctic soil.</title>
        <authorList>
            <person name="Yingchao G."/>
        </authorList>
    </citation>
    <scope>NUCLEOTIDE SEQUENCE [LARGE SCALE GENOMIC DNA]</scope>
    <source>
        <strain evidence="8 9">YZ-8</strain>
    </source>
</reference>
<dbReference type="GO" id="GO:0000270">
    <property type="term" value="P:peptidoglycan metabolic process"/>
    <property type="evidence" value="ECO:0007669"/>
    <property type="project" value="UniProtKB-UniRule"/>
</dbReference>
<dbReference type="CDD" id="cd22268">
    <property type="entry name" value="DPBB_RlpA-like"/>
    <property type="match status" value="1"/>
</dbReference>
<evidence type="ECO:0000256" key="1">
    <source>
        <dbReference type="ARBA" id="ARBA00022729"/>
    </source>
</evidence>
<keyword evidence="1" id="KW-0732">Signal</keyword>
<evidence type="ECO:0000259" key="7">
    <source>
        <dbReference type="PROSITE" id="PS51724"/>
    </source>
</evidence>
<evidence type="ECO:0000256" key="2">
    <source>
        <dbReference type="ARBA" id="ARBA00023239"/>
    </source>
</evidence>
<dbReference type="GO" id="GO:0042834">
    <property type="term" value="F:peptidoglycan binding"/>
    <property type="evidence" value="ECO:0007669"/>
    <property type="project" value="InterPro"/>
</dbReference>
<feature type="compositionally biased region" description="Polar residues" evidence="6">
    <location>
        <begin position="12"/>
        <end position="25"/>
    </location>
</feature>
<dbReference type="InterPro" id="IPR009009">
    <property type="entry name" value="RlpA-like_DPBB"/>
</dbReference>
<dbReference type="AlphaFoldDB" id="A0A494TQQ5"/>
<dbReference type="SUPFAM" id="SSF110997">
    <property type="entry name" value="Sporulation related repeat"/>
    <property type="match status" value="1"/>
</dbReference>
<dbReference type="Pfam" id="PF03330">
    <property type="entry name" value="DPBB_1"/>
    <property type="match status" value="1"/>
</dbReference>
<dbReference type="PANTHER" id="PTHR34183">
    <property type="entry name" value="ENDOLYTIC PEPTIDOGLYCAN TRANSGLYCOSYLASE RLPA"/>
    <property type="match status" value="1"/>
</dbReference>
<evidence type="ECO:0000256" key="4">
    <source>
        <dbReference type="HAMAP-Rule" id="MF_02071"/>
    </source>
</evidence>
<dbReference type="EC" id="4.2.2.-" evidence="4"/>
<dbReference type="InterPro" id="IPR036908">
    <property type="entry name" value="RlpA-like_sf"/>
</dbReference>
<dbReference type="Gene3D" id="2.40.40.10">
    <property type="entry name" value="RlpA-like domain"/>
    <property type="match status" value="1"/>
</dbReference>
<accession>A0A494TQQ5</accession>
<proteinExistence type="inferred from homology"/>
<protein>
    <recommendedName>
        <fullName evidence="4">Endolytic peptidoglycan transglycosylase RlpA</fullName>
        <ecNumber evidence="4">4.2.2.-</ecNumber>
    </recommendedName>
</protein>
<keyword evidence="3 4" id="KW-0961">Cell wall biogenesis/degradation</keyword>
<dbReference type="GO" id="GO:0008932">
    <property type="term" value="F:lytic endotransglycosylase activity"/>
    <property type="evidence" value="ECO:0007669"/>
    <property type="project" value="UniProtKB-UniRule"/>
</dbReference>
<dbReference type="SUPFAM" id="SSF50685">
    <property type="entry name" value="Barwin-like endoglucanases"/>
    <property type="match status" value="1"/>
</dbReference>
<name>A0A494TQQ5_SPHPE</name>
<evidence type="ECO:0000313" key="9">
    <source>
        <dbReference type="Proteomes" id="UP000276254"/>
    </source>
</evidence>
<dbReference type="EMBL" id="CP032829">
    <property type="protein sequence ID" value="AYJ87798.1"/>
    <property type="molecule type" value="Genomic_DNA"/>
</dbReference>
<dbReference type="KEGG" id="spha:D3Y57_06290"/>
<dbReference type="HAMAP" id="MF_02071">
    <property type="entry name" value="RlpA"/>
    <property type="match status" value="1"/>
</dbReference>
<comment type="similarity">
    <text evidence="4 5">Belongs to the RlpA family.</text>
</comment>
<dbReference type="PANTHER" id="PTHR34183:SF1">
    <property type="entry name" value="ENDOLYTIC PEPTIDOGLYCAN TRANSGLYCOSYLASE RLPA"/>
    <property type="match status" value="1"/>
</dbReference>
<dbReference type="OrthoDB" id="9779128at2"/>
<keyword evidence="9" id="KW-1185">Reference proteome</keyword>
<evidence type="ECO:0000256" key="3">
    <source>
        <dbReference type="ARBA" id="ARBA00023316"/>
    </source>
</evidence>